<dbReference type="Proteomes" id="UP001358417">
    <property type="component" value="Unassembled WGS sequence"/>
</dbReference>
<feature type="region of interest" description="Disordered" evidence="1">
    <location>
        <begin position="465"/>
        <end position="487"/>
    </location>
</feature>
<protein>
    <submittedName>
        <fullName evidence="2">Uncharacterized protein</fullName>
    </submittedName>
</protein>
<dbReference type="EMBL" id="JAVRRD010000005">
    <property type="protein sequence ID" value="KAK5058511.1"/>
    <property type="molecule type" value="Genomic_DNA"/>
</dbReference>
<evidence type="ECO:0000313" key="2">
    <source>
        <dbReference type="EMBL" id="KAK5058511.1"/>
    </source>
</evidence>
<evidence type="ECO:0000313" key="3">
    <source>
        <dbReference type="Proteomes" id="UP001358417"/>
    </source>
</evidence>
<proteinExistence type="predicted"/>
<dbReference type="AlphaFoldDB" id="A0AAV9NL08"/>
<accession>A0AAV9NL08</accession>
<sequence>MALTKCDIKLNRFYADTSGISSGKNKRANESGRPFEQSCNTSSAPGDPLPPLPTIETYQQSRKLRTRASDISLDAVGSSVLGNIMSSPSNADTDLTIPQIVSDTGYSTFEFDLRHKISALMLQLPPGRRTIHGFVGGRLSIRSLHPSVDLDGSSHEAATAHFNPSQRLFSYPHEDSLKTIDASTWENPLPLQVNETRSVAVKAQRHSMYEPSRILEWRAASDSVMCNASPQASATQAPIAKRPASVATTTFSQGQKHGMFESNRLSLTALDGARRGHRRQNCVRITNLPILDSKFKHDKIAAMPQVQDAQQLSVQTRAVRFEHSPAKLLEVVDTTAAPKVKPSLIDYKTSASSTPSPFRNRPILTPTTRPTHHLFADAPSSTCSGTPRPDSDVFNATDVQMVPSSNCANPSPRNWPLSPISPYGIRFNNTPLSIQHPEYRSSESPILPSPAFNASMLYPRKSLVKGPRNPPASTHDYGNHGASPLHHKKRKYYPISKDREPSSANVDLRRSVMMLRSMNSEGRLLDHQSQKIYHGIGNNGIENTSVESLNASTPPMNKRVSGLRNSRCTSAILTVSPNLDRHPRGSSPLLQGQNSKLNRLKPTLGSSMLNSQSVHPSMSASPSAMSIGNVSIWEDASVRGDSPEPDIPASRPTEIRSATATVRKISPTAQRPFGPPSHSVPYSGGLHVHTDYNHQQLVVRKRTKTPARVKLHDFSDTENSNLVQRLERVVSNGQWDGKRHGNNAPPAQGPEVGLGLRIGNTRLGEPNLASRPSILFA</sequence>
<feature type="region of interest" description="Disordered" evidence="1">
    <location>
        <begin position="19"/>
        <end position="53"/>
    </location>
</feature>
<reference evidence="2 3" key="1">
    <citation type="submission" date="2023-08" db="EMBL/GenBank/DDBJ databases">
        <title>Black Yeasts Isolated from many extreme environments.</title>
        <authorList>
            <person name="Coleine C."/>
            <person name="Stajich J.E."/>
            <person name="Selbmann L."/>
        </authorList>
    </citation>
    <scope>NUCLEOTIDE SEQUENCE [LARGE SCALE GENOMIC DNA]</scope>
    <source>
        <strain evidence="2 3">CCFEE 5792</strain>
    </source>
</reference>
<name>A0AAV9NL08_9EURO</name>
<gene>
    <name evidence="2" type="ORF">LTR84_010774</name>
</gene>
<dbReference type="GeneID" id="89978929"/>
<evidence type="ECO:0000256" key="1">
    <source>
        <dbReference type="SAM" id="MobiDB-lite"/>
    </source>
</evidence>
<comment type="caution">
    <text evidence="2">The sequence shown here is derived from an EMBL/GenBank/DDBJ whole genome shotgun (WGS) entry which is preliminary data.</text>
</comment>
<dbReference type="RefSeq" id="XP_064709034.1">
    <property type="nucleotide sequence ID" value="XM_064854308.1"/>
</dbReference>
<organism evidence="2 3">
    <name type="scientific">Exophiala bonariae</name>
    <dbReference type="NCBI Taxonomy" id="1690606"/>
    <lineage>
        <taxon>Eukaryota</taxon>
        <taxon>Fungi</taxon>
        <taxon>Dikarya</taxon>
        <taxon>Ascomycota</taxon>
        <taxon>Pezizomycotina</taxon>
        <taxon>Eurotiomycetes</taxon>
        <taxon>Chaetothyriomycetidae</taxon>
        <taxon>Chaetothyriales</taxon>
        <taxon>Herpotrichiellaceae</taxon>
        <taxon>Exophiala</taxon>
    </lineage>
</organism>
<keyword evidence="3" id="KW-1185">Reference proteome</keyword>
<feature type="region of interest" description="Disordered" evidence="1">
    <location>
        <begin position="368"/>
        <end position="387"/>
    </location>
</feature>